<dbReference type="AlphaFoldDB" id="A0A917JQW0"/>
<sequence>MEVKTNSNLVEEYMNGSHFILKPSRFLSPKKDMVFRRIFGANPELILSIINNILPFKIPIFSIDYISENQIPHFNIQNHSSVHIRCVDMMEKVLFVSLYFIRRSVPSDCIASNKPLAAYLKKYLKNINETPLYPHYTLFIWDAILFDNITDWFHYGGLVESIKPEIEPSQHELYVIELEKFNLNHQVDKVHVSMGELWLRFFNEIHEDTYEFPPLYMNEPVFLQAMSLAQELNFYDDLAEATNYQSNANSIQINSIQKHLDEAKIKGQLEGEKKARMVIAKKMVAESIDPNMISQLTGLSHLEIDSLTHKLAYCADSLI</sequence>
<reference evidence="1" key="2">
    <citation type="submission" date="2020-09" db="EMBL/GenBank/DDBJ databases">
        <authorList>
            <person name="Sun Q."/>
            <person name="Ohkuma M."/>
        </authorList>
    </citation>
    <scope>NUCLEOTIDE SEQUENCE</scope>
    <source>
        <strain evidence="1">JCM 13919</strain>
    </source>
</reference>
<evidence type="ECO:0000313" key="1">
    <source>
        <dbReference type="EMBL" id="GGI81988.1"/>
    </source>
</evidence>
<comment type="caution">
    <text evidence="1">The sequence shown here is derived from an EMBL/GenBank/DDBJ whole genome shotgun (WGS) entry which is preliminary data.</text>
</comment>
<dbReference type="EMBL" id="BMOB01000003">
    <property type="protein sequence ID" value="GGI81988.1"/>
    <property type="molecule type" value="Genomic_DNA"/>
</dbReference>
<reference evidence="1" key="1">
    <citation type="journal article" date="2014" name="Int. J. Syst. Evol. Microbiol.">
        <title>Complete genome sequence of Corynebacterium casei LMG S-19264T (=DSM 44701T), isolated from a smear-ripened cheese.</title>
        <authorList>
            <consortium name="US DOE Joint Genome Institute (JGI-PGF)"/>
            <person name="Walter F."/>
            <person name="Albersmeier A."/>
            <person name="Kalinowski J."/>
            <person name="Ruckert C."/>
        </authorList>
    </citation>
    <scope>NUCLEOTIDE SEQUENCE</scope>
    <source>
        <strain evidence="1">JCM 13919</strain>
    </source>
</reference>
<evidence type="ECO:0008006" key="3">
    <source>
        <dbReference type="Google" id="ProtNLM"/>
    </source>
</evidence>
<dbReference type="RefSeq" id="WP_188668185.1">
    <property type="nucleotide sequence ID" value="NZ_BMOB01000003.1"/>
</dbReference>
<proteinExistence type="predicted"/>
<evidence type="ECO:0000313" key="2">
    <source>
        <dbReference type="Proteomes" id="UP000630149"/>
    </source>
</evidence>
<organism evidence="1 2">
    <name type="scientific">Legionella impletisoli</name>
    <dbReference type="NCBI Taxonomy" id="343510"/>
    <lineage>
        <taxon>Bacteria</taxon>
        <taxon>Pseudomonadati</taxon>
        <taxon>Pseudomonadota</taxon>
        <taxon>Gammaproteobacteria</taxon>
        <taxon>Legionellales</taxon>
        <taxon>Legionellaceae</taxon>
        <taxon>Legionella</taxon>
    </lineage>
</organism>
<dbReference type="Proteomes" id="UP000630149">
    <property type="component" value="Unassembled WGS sequence"/>
</dbReference>
<name>A0A917JQW0_9GAMM</name>
<gene>
    <name evidence="1" type="ORF">GCM10007966_08180</name>
</gene>
<protein>
    <recommendedName>
        <fullName evidence="3">Rpn family recombination-promoting nuclease/putative transposase</fullName>
    </recommendedName>
</protein>
<accession>A0A917JQW0</accession>
<keyword evidence="2" id="KW-1185">Reference proteome</keyword>